<gene>
    <name evidence="1" type="ORF">M413DRAFT_438950</name>
</gene>
<dbReference type="OrthoDB" id="3059014at2759"/>
<evidence type="ECO:0000313" key="1">
    <source>
        <dbReference type="EMBL" id="KIM49832.1"/>
    </source>
</evidence>
<keyword evidence="2" id="KW-1185">Reference proteome</keyword>
<dbReference type="Proteomes" id="UP000053424">
    <property type="component" value="Unassembled WGS sequence"/>
</dbReference>
<reference evidence="2" key="2">
    <citation type="submission" date="2015-01" db="EMBL/GenBank/DDBJ databases">
        <title>Evolutionary Origins and Diversification of the Mycorrhizal Mutualists.</title>
        <authorList>
            <consortium name="DOE Joint Genome Institute"/>
            <consortium name="Mycorrhizal Genomics Consortium"/>
            <person name="Kohler A."/>
            <person name="Kuo A."/>
            <person name="Nagy L.G."/>
            <person name="Floudas D."/>
            <person name="Copeland A."/>
            <person name="Barry K.W."/>
            <person name="Cichocki N."/>
            <person name="Veneault-Fourrey C."/>
            <person name="LaButti K."/>
            <person name="Lindquist E.A."/>
            <person name="Lipzen A."/>
            <person name="Lundell T."/>
            <person name="Morin E."/>
            <person name="Murat C."/>
            <person name="Riley R."/>
            <person name="Ohm R."/>
            <person name="Sun H."/>
            <person name="Tunlid A."/>
            <person name="Henrissat B."/>
            <person name="Grigoriev I.V."/>
            <person name="Hibbett D.S."/>
            <person name="Martin F."/>
        </authorList>
    </citation>
    <scope>NUCLEOTIDE SEQUENCE [LARGE SCALE GENOMIC DNA]</scope>
    <source>
        <strain evidence="2">h7</strain>
    </source>
</reference>
<evidence type="ECO:0000313" key="2">
    <source>
        <dbReference type="Proteomes" id="UP000053424"/>
    </source>
</evidence>
<accession>A0A0C2Z9L3</accession>
<proteinExistence type="predicted"/>
<sequence>MLIYSFLIAGRVEVAPPIVFPHVTEPLWKLPFPGTPTDRGALSQGLINETATDFVVKAKNMHGLIVPRNENGSPRFRPLMEFDSSTCPTCAIGLEKAFVQNEDSSVSRLSMSWEKGESGSVVFNDYPTTCNGARLPYSDEEMGRIVQDLRDGFRVIDTALFT</sequence>
<protein>
    <submittedName>
        <fullName evidence="1">Uncharacterized protein</fullName>
    </submittedName>
</protein>
<dbReference type="EMBL" id="KN831768">
    <property type="protein sequence ID" value="KIM49832.1"/>
    <property type="molecule type" value="Genomic_DNA"/>
</dbReference>
<organism evidence="1 2">
    <name type="scientific">Hebeloma cylindrosporum</name>
    <dbReference type="NCBI Taxonomy" id="76867"/>
    <lineage>
        <taxon>Eukaryota</taxon>
        <taxon>Fungi</taxon>
        <taxon>Dikarya</taxon>
        <taxon>Basidiomycota</taxon>
        <taxon>Agaricomycotina</taxon>
        <taxon>Agaricomycetes</taxon>
        <taxon>Agaricomycetidae</taxon>
        <taxon>Agaricales</taxon>
        <taxon>Agaricineae</taxon>
        <taxon>Hymenogastraceae</taxon>
        <taxon>Hebeloma</taxon>
    </lineage>
</organism>
<reference evidence="1 2" key="1">
    <citation type="submission" date="2014-04" db="EMBL/GenBank/DDBJ databases">
        <authorList>
            <consortium name="DOE Joint Genome Institute"/>
            <person name="Kuo A."/>
            <person name="Gay G."/>
            <person name="Dore J."/>
            <person name="Kohler A."/>
            <person name="Nagy L.G."/>
            <person name="Floudas D."/>
            <person name="Copeland A."/>
            <person name="Barry K.W."/>
            <person name="Cichocki N."/>
            <person name="Veneault-Fourrey C."/>
            <person name="LaButti K."/>
            <person name="Lindquist E.A."/>
            <person name="Lipzen A."/>
            <person name="Lundell T."/>
            <person name="Morin E."/>
            <person name="Murat C."/>
            <person name="Sun H."/>
            <person name="Tunlid A."/>
            <person name="Henrissat B."/>
            <person name="Grigoriev I.V."/>
            <person name="Hibbett D.S."/>
            <person name="Martin F."/>
            <person name="Nordberg H.P."/>
            <person name="Cantor M.N."/>
            <person name="Hua S.X."/>
        </authorList>
    </citation>
    <scope>NUCLEOTIDE SEQUENCE [LARGE SCALE GENOMIC DNA]</scope>
    <source>
        <strain evidence="2">h7</strain>
    </source>
</reference>
<dbReference type="HOGENOM" id="CLU_1635603_0_0_1"/>
<name>A0A0C2Z9L3_HEBCY</name>
<dbReference type="AlphaFoldDB" id="A0A0C2Z9L3"/>